<accession>A0ABD1ZZQ1</accession>
<proteinExistence type="predicted"/>
<dbReference type="EMBL" id="JAUDFV010000164">
    <property type="protein sequence ID" value="KAL2713005.1"/>
    <property type="molecule type" value="Genomic_DNA"/>
</dbReference>
<gene>
    <name evidence="1" type="ORF">V1478_017596</name>
</gene>
<evidence type="ECO:0000313" key="1">
    <source>
        <dbReference type="EMBL" id="KAL2713005.1"/>
    </source>
</evidence>
<evidence type="ECO:0000313" key="2">
    <source>
        <dbReference type="Proteomes" id="UP001607302"/>
    </source>
</evidence>
<keyword evidence="2" id="KW-1185">Reference proteome</keyword>
<reference evidence="1 2" key="1">
    <citation type="journal article" date="2024" name="Ann. Entomol. Soc. Am.">
        <title>Genomic analyses of the southern and eastern yellowjacket wasps (Hymenoptera: Vespidae) reveal evolutionary signatures of social life.</title>
        <authorList>
            <person name="Catto M.A."/>
            <person name="Caine P.B."/>
            <person name="Orr S.E."/>
            <person name="Hunt B.G."/>
            <person name="Goodisman M.A.D."/>
        </authorList>
    </citation>
    <scope>NUCLEOTIDE SEQUENCE [LARGE SCALE GENOMIC DNA]</scope>
    <source>
        <strain evidence="1">233</strain>
        <tissue evidence="1">Head and thorax</tissue>
    </source>
</reference>
<protein>
    <submittedName>
        <fullName evidence="1">Uncharacterized protein</fullName>
    </submittedName>
</protein>
<dbReference type="Proteomes" id="UP001607302">
    <property type="component" value="Unassembled WGS sequence"/>
</dbReference>
<sequence>MIFLVILRGCDRKQSNNSLRVLRILKKNFYKLINNTVFNKTMENVCNHIMKWEGRYSTNPLHAKPNFQRRIVYDIRYRIRNVDIRYFLDMFIQIPLSIHMKPQLKDNCKILYTNSNNLIYQILQNDVYKIEERYKLVRYIRVFNRQSIRYAVSE</sequence>
<organism evidence="1 2">
    <name type="scientific">Vespula squamosa</name>
    <name type="common">Southern yellow jacket</name>
    <name type="synonym">Wasp</name>
    <dbReference type="NCBI Taxonomy" id="30214"/>
    <lineage>
        <taxon>Eukaryota</taxon>
        <taxon>Metazoa</taxon>
        <taxon>Ecdysozoa</taxon>
        <taxon>Arthropoda</taxon>
        <taxon>Hexapoda</taxon>
        <taxon>Insecta</taxon>
        <taxon>Pterygota</taxon>
        <taxon>Neoptera</taxon>
        <taxon>Endopterygota</taxon>
        <taxon>Hymenoptera</taxon>
        <taxon>Apocrita</taxon>
        <taxon>Aculeata</taxon>
        <taxon>Vespoidea</taxon>
        <taxon>Vespidae</taxon>
        <taxon>Vespinae</taxon>
        <taxon>Vespula</taxon>
    </lineage>
</organism>
<name>A0ABD1ZZQ1_VESSQ</name>
<comment type="caution">
    <text evidence="1">The sequence shown here is derived from an EMBL/GenBank/DDBJ whole genome shotgun (WGS) entry which is preliminary data.</text>
</comment>
<dbReference type="AlphaFoldDB" id="A0ABD1ZZQ1"/>